<accession>A0AAD7X8S8</accession>
<evidence type="ECO:0000256" key="1">
    <source>
        <dbReference type="ARBA" id="ARBA00004173"/>
    </source>
</evidence>
<comment type="similarity">
    <text evidence="2 5">Belongs to the short-chain dehydrogenases/reductases (SDR) family.</text>
</comment>
<comment type="subcellular location">
    <subcellularLocation>
        <location evidence="1">Mitochondrion</location>
    </subcellularLocation>
</comment>
<dbReference type="Pfam" id="PF00106">
    <property type="entry name" value="adh_short"/>
    <property type="match status" value="1"/>
</dbReference>
<dbReference type="SUPFAM" id="SSF52833">
    <property type="entry name" value="Thioredoxin-like"/>
    <property type="match status" value="1"/>
</dbReference>
<dbReference type="Proteomes" id="UP001215151">
    <property type="component" value="Unassembled WGS sequence"/>
</dbReference>
<feature type="domain" description="Ribosomal protein/NADH dehydrogenase" evidence="6">
    <location>
        <begin position="21"/>
        <end position="86"/>
    </location>
</feature>
<evidence type="ECO:0000256" key="4">
    <source>
        <dbReference type="ARBA" id="ARBA00023128"/>
    </source>
</evidence>
<dbReference type="Gene3D" id="3.40.50.720">
    <property type="entry name" value="NAD(P)-binding Rossmann-like Domain"/>
    <property type="match status" value="1"/>
</dbReference>
<dbReference type="InterPro" id="IPR051911">
    <property type="entry name" value="SDR_oxidoreductase"/>
</dbReference>
<organism evidence="7 8">
    <name type="scientific">Trametes cubensis</name>
    <dbReference type="NCBI Taxonomy" id="1111947"/>
    <lineage>
        <taxon>Eukaryota</taxon>
        <taxon>Fungi</taxon>
        <taxon>Dikarya</taxon>
        <taxon>Basidiomycota</taxon>
        <taxon>Agaricomycotina</taxon>
        <taxon>Agaricomycetes</taxon>
        <taxon>Polyporales</taxon>
        <taxon>Polyporaceae</taxon>
        <taxon>Trametes</taxon>
    </lineage>
</organism>
<dbReference type="PRINTS" id="PR00081">
    <property type="entry name" value="GDHRDH"/>
</dbReference>
<dbReference type="PRINTS" id="PR00080">
    <property type="entry name" value="SDRFAMILY"/>
</dbReference>
<keyword evidence="3" id="KW-0560">Oxidoreductase</keyword>
<dbReference type="InterPro" id="IPR007741">
    <property type="entry name" value="Ribosomal_mL43/mS25/NADH_DH"/>
</dbReference>
<evidence type="ECO:0000259" key="6">
    <source>
        <dbReference type="SMART" id="SM00916"/>
    </source>
</evidence>
<dbReference type="SUPFAM" id="SSF51735">
    <property type="entry name" value="NAD(P)-binding Rossmann-fold domains"/>
    <property type="match status" value="1"/>
</dbReference>
<evidence type="ECO:0000313" key="7">
    <source>
        <dbReference type="EMBL" id="KAJ8469505.1"/>
    </source>
</evidence>
<evidence type="ECO:0000256" key="5">
    <source>
        <dbReference type="RuleBase" id="RU000363"/>
    </source>
</evidence>
<keyword evidence="8" id="KW-1185">Reference proteome</keyword>
<gene>
    <name evidence="7" type="ORF">ONZ51_g8960</name>
</gene>
<proteinExistence type="inferred from homology"/>
<dbReference type="GO" id="GO:0005739">
    <property type="term" value="C:mitochondrion"/>
    <property type="evidence" value="ECO:0007669"/>
    <property type="project" value="UniProtKB-SubCell"/>
</dbReference>
<dbReference type="GO" id="GO:0016491">
    <property type="term" value="F:oxidoreductase activity"/>
    <property type="evidence" value="ECO:0007669"/>
    <property type="project" value="UniProtKB-KW"/>
</dbReference>
<evidence type="ECO:0000256" key="3">
    <source>
        <dbReference type="ARBA" id="ARBA00023002"/>
    </source>
</evidence>
<dbReference type="PANTHER" id="PTHR43976:SF16">
    <property type="entry name" value="SHORT-CHAIN DEHYDROGENASE_REDUCTASE FAMILY PROTEIN"/>
    <property type="match status" value="1"/>
</dbReference>
<dbReference type="SMART" id="SM00916">
    <property type="entry name" value="L51_S25_CI-B8"/>
    <property type="match status" value="1"/>
</dbReference>
<dbReference type="InterPro" id="IPR002347">
    <property type="entry name" value="SDR_fam"/>
</dbReference>
<protein>
    <recommendedName>
        <fullName evidence="6">Ribosomal protein/NADH dehydrogenase domain-containing protein</fullName>
    </recommendedName>
</protein>
<evidence type="ECO:0000313" key="8">
    <source>
        <dbReference type="Proteomes" id="UP001215151"/>
    </source>
</evidence>
<dbReference type="AlphaFoldDB" id="A0AAD7X8S8"/>
<dbReference type="InterPro" id="IPR036291">
    <property type="entry name" value="NAD(P)-bd_dom_sf"/>
</dbReference>
<dbReference type="PANTHER" id="PTHR43976">
    <property type="entry name" value="SHORT CHAIN DEHYDROGENASE"/>
    <property type="match status" value="1"/>
</dbReference>
<keyword evidence="4" id="KW-0496">Mitochondrion</keyword>
<dbReference type="InterPro" id="IPR036249">
    <property type="entry name" value="Thioredoxin-like_sf"/>
</dbReference>
<sequence>MSSFAKALSPAVREIRILCCQSGPASSGTRQFITSHYPTLKQHNPDLPILIRQAKGTPARVFARFGASKGLGLALTKRILARGDCVVATARDTTRFEPLLSDPNTDRSRITVLELDITSPTPLVKEIVKKAVGHWGRIDVLVNNAGVGGGVGPSEEQGLEHMMKVMTTNYGGTVNVTNAVLPYMRERRSGTVLIYGSRTGYRNEFLGPSPYASSKAAVHSYGETLSAEVAPFNIRVSVVVPGIFDTGLSMPMVGTPIADYDRAREELRKRVENRHRLPNQGDPAKGMDALVDVVKGEGRAKDKGGVLPLWLFLGSDCLVDVKARADKLKRVAEEWADVGSGLGKDD</sequence>
<dbReference type="EMBL" id="JAPEVG010000287">
    <property type="protein sequence ID" value="KAJ8469505.1"/>
    <property type="molecule type" value="Genomic_DNA"/>
</dbReference>
<evidence type="ECO:0000256" key="2">
    <source>
        <dbReference type="ARBA" id="ARBA00006484"/>
    </source>
</evidence>
<comment type="caution">
    <text evidence="7">The sequence shown here is derived from an EMBL/GenBank/DDBJ whole genome shotgun (WGS) entry which is preliminary data.</text>
</comment>
<reference evidence="7" key="1">
    <citation type="submission" date="2022-11" db="EMBL/GenBank/DDBJ databases">
        <title>Genome Sequence of Cubamyces cubensis.</title>
        <authorList>
            <person name="Buettner E."/>
        </authorList>
    </citation>
    <scope>NUCLEOTIDE SEQUENCE</scope>
    <source>
        <strain evidence="7">MPL-01</strain>
    </source>
</reference>
<name>A0AAD7X8S8_9APHY</name>